<reference evidence="7 8" key="1">
    <citation type="submission" date="2024-04" db="EMBL/GenBank/DDBJ databases">
        <authorList>
            <consortium name="Genoscope - CEA"/>
            <person name="William W."/>
        </authorList>
    </citation>
    <scope>NUCLEOTIDE SEQUENCE [LARGE SCALE GENOMIC DNA]</scope>
</reference>
<proteinExistence type="inferred from homology"/>
<gene>
    <name evidence="7" type="ORF">GSLYS_00009416001</name>
</gene>
<feature type="non-terminal residue" evidence="7">
    <location>
        <position position="86"/>
    </location>
</feature>
<evidence type="ECO:0000313" key="8">
    <source>
        <dbReference type="Proteomes" id="UP001497497"/>
    </source>
</evidence>
<dbReference type="GO" id="GO:0003777">
    <property type="term" value="F:microtubule motor activity"/>
    <property type="evidence" value="ECO:0007669"/>
    <property type="project" value="InterPro"/>
</dbReference>
<feature type="non-terminal residue" evidence="7">
    <location>
        <position position="1"/>
    </location>
</feature>
<dbReference type="PANTHER" id="PTHR24115:SF1004">
    <property type="entry name" value="KINESIN-LIKE PROTEIN KIF15"/>
    <property type="match status" value="1"/>
</dbReference>
<dbReference type="Pfam" id="PF00225">
    <property type="entry name" value="Kinesin"/>
    <property type="match status" value="1"/>
</dbReference>
<dbReference type="EMBL" id="CAXITT010000202">
    <property type="protein sequence ID" value="CAL1535456.1"/>
    <property type="molecule type" value="Genomic_DNA"/>
</dbReference>
<evidence type="ECO:0000256" key="2">
    <source>
        <dbReference type="ARBA" id="ARBA00022741"/>
    </source>
</evidence>
<keyword evidence="8" id="KW-1185">Reference proteome</keyword>
<dbReference type="GO" id="GO:0008017">
    <property type="term" value="F:microtubule binding"/>
    <property type="evidence" value="ECO:0007669"/>
    <property type="project" value="InterPro"/>
</dbReference>
<dbReference type="InterPro" id="IPR001752">
    <property type="entry name" value="Kinesin_motor_dom"/>
</dbReference>
<name>A0AAV2HN21_LYMST</name>
<dbReference type="Gene3D" id="3.40.850.10">
    <property type="entry name" value="Kinesin motor domain"/>
    <property type="match status" value="1"/>
</dbReference>
<feature type="binding site" evidence="5">
    <location>
        <begin position="25"/>
        <end position="32"/>
    </location>
    <ligand>
        <name>ATP</name>
        <dbReference type="ChEBI" id="CHEBI:30616"/>
    </ligand>
</feature>
<protein>
    <recommendedName>
        <fullName evidence="6">Kinesin motor domain-containing protein</fullName>
    </recommendedName>
</protein>
<evidence type="ECO:0000256" key="5">
    <source>
        <dbReference type="PROSITE-ProRule" id="PRU00283"/>
    </source>
</evidence>
<comment type="similarity">
    <text evidence="5">Belongs to the TRAFAC class myosin-kinesin ATPase superfamily. Kinesin family.</text>
</comment>
<dbReference type="Proteomes" id="UP001497497">
    <property type="component" value="Unassembled WGS sequence"/>
</dbReference>
<dbReference type="PROSITE" id="PS50067">
    <property type="entry name" value="KINESIN_MOTOR_2"/>
    <property type="match status" value="1"/>
</dbReference>
<evidence type="ECO:0000256" key="1">
    <source>
        <dbReference type="ARBA" id="ARBA00004245"/>
    </source>
</evidence>
<comment type="caution">
    <text evidence="7">The sequence shown here is derived from an EMBL/GenBank/DDBJ whole genome shotgun (WGS) entry which is preliminary data.</text>
</comment>
<dbReference type="SUPFAM" id="SSF52540">
    <property type="entry name" value="P-loop containing nucleoside triphosphate hydrolases"/>
    <property type="match status" value="1"/>
</dbReference>
<accession>A0AAV2HN21</accession>
<dbReference type="InterPro" id="IPR036961">
    <property type="entry name" value="Kinesin_motor_dom_sf"/>
</dbReference>
<dbReference type="InterPro" id="IPR027417">
    <property type="entry name" value="P-loop_NTPase"/>
</dbReference>
<dbReference type="PANTHER" id="PTHR24115">
    <property type="entry name" value="KINESIN-RELATED"/>
    <property type="match status" value="1"/>
</dbReference>
<dbReference type="GO" id="GO:0005871">
    <property type="term" value="C:kinesin complex"/>
    <property type="evidence" value="ECO:0007669"/>
    <property type="project" value="TreeGrafter"/>
</dbReference>
<keyword evidence="2 5" id="KW-0547">Nucleotide-binding</keyword>
<dbReference type="AlphaFoldDB" id="A0AAV2HN21"/>
<evidence type="ECO:0000256" key="4">
    <source>
        <dbReference type="ARBA" id="ARBA00023212"/>
    </source>
</evidence>
<evidence type="ECO:0000313" key="7">
    <source>
        <dbReference type="EMBL" id="CAL1535456.1"/>
    </source>
</evidence>
<organism evidence="7 8">
    <name type="scientific">Lymnaea stagnalis</name>
    <name type="common">Great pond snail</name>
    <name type="synonym">Helix stagnalis</name>
    <dbReference type="NCBI Taxonomy" id="6523"/>
    <lineage>
        <taxon>Eukaryota</taxon>
        <taxon>Metazoa</taxon>
        <taxon>Spiralia</taxon>
        <taxon>Lophotrochozoa</taxon>
        <taxon>Mollusca</taxon>
        <taxon>Gastropoda</taxon>
        <taxon>Heterobranchia</taxon>
        <taxon>Euthyneura</taxon>
        <taxon>Panpulmonata</taxon>
        <taxon>Hygrophila</taxon>
        <taxon>Lymnaeoidea</taxon>
        <taxon>Lymnaeidae</taxon>
        <taxon>Lymnaea</taxon>
    </lineage>
</organism>
<sequence>VFKSSVQSAVDIFLGGCNACILIGGESGSGKSYTMAGEGVSKSGLVPLIIDYIFARLAKESYSSDRKLSMRNQKVTLQMFEVYDEI</sequence>
<keyword evidence="4" id="KW-0206">Cytoskeleton</keyword>
<dbReference type="GO" id="GO:0016887">
    <property type="term" value="F:ATP hydrolysis activity"/>
    <property type="evidence" value="ECO:0007669"/>
    <property type="project" value="TreeGrafter"/>
</dbReference>
<dbReference type="InterPro" id="IPR027640">
    <property type="entry name" value="Kinesin-like_fam"/>
</dbReference>
<feature type="domain" description="Kinesin motor" evidence="6">
    <location>
        <begin position="1"/>
        <end position="86"/>
    </location>
</feature>
<dbReference type="GO" id="GO:0005874">
    <property type="term" value="C:microtubule"/>
    <property type="evidence" value="ECO:0007669"/>
    <property type="project" value="TreeGrafter"/>
</dbReference>
<dbReference type="GO" id="GO:0007018">
    <property type="term" value="P:microtubule-based movement"/>
    <property type="evidence" value="ECO:0007669"/>
    <property type="project" value="InterPro"/>
</dbReference>
<keyword evidence="4" id="KW-0963">Cytoplasm</keyword>
<comment type="subcellular location">
    <subcellularLocation>
        <location evidence="1">Cytoplasm</location>
        <location evidence="1">Cytoskeleton</location>
    </subcellularLocation>
</comment>
<evidence type="ECO:0000259" key="6">
    <source>
        <dbReference type="PROSITE" id="PS50067"/>
    </source>
</evidence>
<dbReference type="GO" id="GO:0005524">
    <property type="term" value="F:ATP binding"/>
    <property type="evidence" value="ECO:0007669"/>
    <property type="project" value="UniProtKB-UniRule"/>
</dbReference>
<keyword evidence="3 5" id="KW-0067">ATP-binding</keyword>
<keyword evidence="5" id="KW-0505">Motor protein</keyword>
<evidence type="ECO:0000256" key="3">
    <source>
        <dbReference type="ARBA" id="ARBA00022840"/>
    </source>
</evidence>